<evidence type="ECO:0000256" key="5">
    <source>
        <dbReference type="SAM" id="SignalP"/>
    </source>
</evidence>
<comment type="caution">
    <text evidence="6">The sequence shown here is derived from an EMBL/GenBank/DDBJ whole genome shotgun (WGS) entry which is preliminary data.</text>
</comment>
<evidence type="ECO:0000256" key="3">
    <source>
        <dbReference type="ARBA" id="ARBA00022801"/>
    </source>
</evidence>
<dbReference type="PANTHER" id="PTHR31956:SF23">
    <property type="entry name" value="PHOSPHATASE, PUTATIVE (AFU_ORTHOLOGUE AFUA_4G03660)-RELATED"/>
    <property type="match status" value="1"/>
</dbReference>
<dbReference type="Proteomes" id="UP000075230">
    <property type="component" value="Unassembled WGS sequence"/>
</dbReference>
<dbReference type="EC" id="3.1.3.2" evidence="2"/>
<evidence type="ECO:0000313" key="7">
    <source>
        <dbReference type="Proteomes" id="UP000075230"/>
    </source>
</evidence>
<dbReference type="VEuPathDB" id="FungiDB:ASPFODRAFT_675861"/>
<organism evidence="6 7">
    <name type="scientific">Aspergillus kawachii</name>
    <name type="common">White koji mold</name>
    <name type="synonym">Aspergillus awamori var. kawachi</name>
    <dbReference type="NCBI Taxonomy" id="1069201"/>
    <lineage>
        <taxon>Eukaryota</taxon>
        <taxon>Fungi</taxon>
        <taxon>Dikarya</taxon>
        <taxon>Ascomycota</taxon>
        <taxon>Pezizomycotina</taxon>
        <taxon>Eurotiomycetes</taxon>
        <taxon>Eurotiomycetidae</taxon>
        <taxon>Eurotiales</taxon>
        <taxon>Aspergillaceae</taxon>
        <taxon>Aspergillus</taxon>
        <taxon>Aspergillus subgen. Circumdati</taxon>
    </lineage>
</organism>
<dbReference type="Pfam" id="PF04185">
    <property type="entry name" value="Phosphoesterase"/>
    <property type="match status" value="1"/>
</dbReference>
<comment type="catalytic activity">
    <reaction evidence="1">
        <text>a phosphate monoester + H2O = an alcohol + phosphate</text>
        <dbReference type="Rhea" id="RHEA:15017"/>
        <dbReference type="ChEBI" id="CHEBI:15377"/>
        <dbReference type="ChEBI" id="CHEBI:30879"/>
        <dbReference type="ChEBI" id="CHEBI:43474"/>
        <dbReference type="ChEBI" id="CHEBI:67140"/>
        <dbReference type="EC" id="3.1.3.2"/>
    </reaction>
</comment>
<dbReference type="AlphaFoldDB" id="A0A146FIV9"/>
<dbReference type="PANTHER" id="PTHR31956">
    <property type="entry name" value="NON-SPECIFIC PHOSPHOLIPASE C4-RELATED"/>
    <property type="match status" value="1"/>
</dbReference>
<feature type="chain" id="PRO_5007523962" description="Acid phosphatase" evidence="5">
    <location>
        <begin position="20"/>
        <end position="423"/>
    </location>
</feature>
<dbReference type="InterPro" id="IPR007312">
    <property type="entry name" value="Phosphoesterase"/>
</dbReference>
<keyword evidence="5" id="KW-0732">Signal</keyword>
<name>A0A146FIV9_ASPKA</name>
<feature type="signal peptide" evidence="5">
    <location>
        <begin position="1"/>
        <end position="19"/>
    </location>
</feature>
<sequence length="423" mass="47436">MFTKQSLVTLLGGLSLAVAQTTTEEYPSLAEIRAAQATVQPYSPVSNVKGLAFNRFVNIWLENTDFDAAAATEHLPVLAKKGLLLNNFWAITHPSEPNYCASAAGDTFGMDNDDFHQIPSNVSTIADLFDTKNIAWGEYQEGLPYPGYQGYRYPESGANDYVRKHNPLILFDSVTEDALRLRQIKNFSSFYDDLENHRLPQYMFITPNMTNDGHDTNITFSGDWTWNFLSELLENDYFTKDTLIMLTFDETGTYEIGNNIYTFLLGGAVPDDLLGTKDDTFYTHYSVIASLSANWGLPSLGRWDCGANLFSWLAKKTGYVNYEVDTSNLYMNETHWGPLSDDDYSEYYAGWPVPTTDASCSAGNGILSTVKKTYEGLTATFNYTTPFPYDSRSGNNVGVKYSRTLVRHSTPLASYLSKTLTLW</sequence>
<evidence type="ECO:0000313" key="6">
    <source>
        <dbReference type="EMBL" id="GAT25253.1"/>
    </source>
</evidence>
<gene>
    <name evidence="6" type="ORF">RIB2604_01902070</name>
</gene>
<reference evidence="7" key="2">
    <citation type="submission" date="2016-02" db="EMBL/GenBank/DDBJ databases">
        <title>Genome sequencing of Aspergillus luchuensis NBRC 4314.</title>
        <authorList>
            <person name="Yamada O."/>
        </authorList>
    </citation>
    <scope>NUCLEOTIDE SEQUENCE [LARGE SCALE GENOMIC DNA]</scope>
    <source>
        <strain evidence="7">RIB 2604</strain>
    </source>
</reference>
<reference evidence="6 7" key="1">
    <citation type="journal article" date="2016" name="DNA Res.">
        <title>Genome sequence of Aspergillus luchuensis NBRC 4314.</title>
        <authorList>
            <person name="Yamada O."/>
            <person name="Machida M."/>
            <person name="Hosoyama A."/>
            <person name="Goto M."/>
            <person name="Takahashi T."/>
            <person name="Futagami T."/>
            <person name="Yamagata Y."/>
            <person name="Takeuchi M."/>
            <person name="Kobayashi T."/>
            <person name="Koike H."/>
            <person name="Abe K."/>
            <person name="Asai K."/>
            <person name="Arita M."/>
            <person name="Fujita N."/>
            <person name="Fukuda K."/>
            <person name="Higa K."/>
            <person name="Horikawa H."/>
            <person name="Ishikawa T."/>
            <person name="Jinno K."/>
            <person name="Kato Y."/>
            <person name="Kirimura K."/>
            <person name="Mizutani O."/>
            <person name="Nakasone K."/>
            <person name="Sano M."/>
            <person name="Shiraishi Y."/>
            <person name="Tsukahara M."/>
            <person name="Gomi K."/>
        </authorList>
    </citation>
    <scope>NUCLEOTIDE SEQUENCE [LARGE SCALE GENOMIC DNA]</scope>
    <source>
        <strain evidence="6 7">RIB 2604</strain>
    </source>
</reference>
<dbReference type="InterPro" id="IPR017850">
    <property type="entry name" value="Alkaline_phosphatase_core_sf"/>
</dbReference>
<dbReference type="Gene3D" id="3.40.720.10">
    <property type="entry name" value="Alkaline Phosphatase, subunit A"/>
    <property type="match status" value="1"/>
</dbReference>
<keyword evidence="3" id="KW-0378">Hydrolase</keyword>
<dbReference type="GO" id="GO:0009395">
    <property type="term" value="P:phospholipid catabolic process"/>
    <property type="evidence" value="ECO:0007669"/>
    <property type="project" value="TreeGrafter"/>
</dbReference>
<accession>A0A146FIV9</accession>
<evidence type="ECO:0000256" key="2">
    <source>
        <dbReference type="ARBA" id="ARBA00012646"/>
    </source>
</evidence>
<dbReference type="EMBL" id="BCWF01000019">
    <property type="protein sequence ID" value="GAT25253.1"/>
    <property type="molecule type" value="Genomic_DNA"/>
</dbReference>
<dbReference type="FunFam" id="3.40.720.10:FF:000043">
    <property type="entry name" value="Acid phosphatase PHOa"/>
    <property type="match status" value="1"/>
</dbReference>
<dbReference type="GO" id="GO:0003993">
    <property type="term" value="F:acid phosphatase activity"/>
    <property type="evidence" value="ECO:0007669"/>
    <property type="project" value="UniProtKB-EC"/>
</dbReference>
<evidence type="ECO:0000256" key="1">
    <source>
        <dbReference type="ARBA" id="ARBA00000032"/>
    </source>
</evidence>
<evidence type="ECO:0000256" key="4">
    <source>
        <dbReference type="ARBA" id="ARBA00072210"/>
    </source>
</evidence>
<protein>
    <recommendedName>
        <fullName evidence="4">Acid phosphatase</fullName>
        <ecNumber evidence="2">3.1.3.2</ecNumber>
    </recommendedName>
</protein>
<proteinExistence type="predicted"/>